<dbReference type="AlphaFoldDB" id="A0A8K0QZV5"/>
<proteinExistence type="predicted"/>
<keyword evidence="1" id="KW-0732">Signal</keyword>
<keyword evidence="3" id="KW-1185">Reference proteome</keyword>
<evidence type="ECO:0000313" key="2">
    <source>
        <dbReference type="EMBL" id="KAH7079452.1"/>
    </source>
</evidence>
<feature type="chain" id="PRO_5035443552" evidence="1">
    <location>
        <begin position="16"/>
        <end position="317"/>
    </location>
</feature>
<feature type="signal peptide" evidence="1">
    <location>
        <begin position="1"/>
        <end position="15"/>
    </location>
</feature>
<organism evidence="2 3">
    <name type="scientific">Paraphoma chrysanthemicola</name>
    <dbReference type="NCBI Taxonomy" id="798071"/>
    <lineage>
        <taxon>Eukaryota</taxon>
        <taxon>Fungi</taxon>
        <taxon>Dikarya</taxon>
        <taxon>Ascomycota</taxon>
        <taxon>Pezizomycotina</taxon>
        <taxon>Dothideomycetes</taxon>
        <taxon>Pleosporomycetidae</taxon>
        <taxon>Pleosporales</taxon>
        <taxon>Pleosporineae</taxon>
        <taxon>Phaeosphaeriaceae</taxon>
        <taxon>Paraphoma</taxon>
    </lineage>
</organism>
<accession>A0A8K0QZV5</accession>
<protein>
    <submittedName>
        <fullName evidence="2">Uncharacterized protein</fullName>
    </submittedName>
</protein>
<name>A0A8K0QZV5_9PLEO</name>
<comment type="caution">
    <text evidence="2">The sequence shown here is derived from an EMBL/GenBank/DDBJ whole genome shotgun (WGS) entry which is preliminary data.</text>
</comment>
<reference evidence="2" key="1">
    <citation type="journal article" date="2021" name="Nat. Commun.">
        <title>Genetic determinants of endophytism in the Arabidopsis root mycobiome.</title>
        <authorList>
            <person name="Mesny F."/>
            <person name="Miyauchi S."/>
            <person name="Thiergart T."/>
            <person name="Pickel B."/>
            <person name="Atanasova L."/>
            <person name="Karlsson M."/>
            <person name="Huettel B."/>
            <person name="Barry K.W."/>
            <person name="Haridas S."/>
            <person name="Chen C."/>
            <person name="Bauer D."/>
            <person name="Andreopoulos W."/>
            <person name="Pangilinan J."/>
            <person name="LaButti K."/>
            <person name="Riley R."/>
            <person name="Lipzen A."/>
            <person name="Clum A."/>
            <person name="Drula E."/>
            <person name="Henrissat B."/>
            <person name="Kohler A."/>
            <person name="Grigoriev I.V."/>
            <person name="Martin F.M."/>
            <person name="Hacquard S."/>
        </authorList>
    </citation>
    <scope>NUCLEOTIDE SEQUENCE</scope>
    <source>
        <strain evidence="2">MPI-SDFR-AT-0120</strain>
    </source>
</reference>
<evidence type="ECO:0000256" key="1">
    <source>
        <dbReference type="SAM" id="SignalP"/>
    </source>
</evidence>
<gene>
    <name evidence="2" type="ORF">FB567DRAFT_122666</name>
</gene>
<dbReference type="Proteomes" id="UP000813461">
    <property type="component" value="Unassembled WGS sequence"/>
</dbReference>
<sequence length="317" mass="33713">MRSTIFALMTTATLAADVTVVWRHEKTTGSTSLSVHSASDSTVIAESCGNTIGSLDFSNADEHGAGNFTIGSNTFDIISKSQDGVSCTRIYNGIIATVTCSGVSFDIPAGAASSAECFTDDDAKASFLALKSRSLGAIGDPTPVEQRSTPVQAFRLRGRQQCHNEVGTVQVGDGNPHQNYYHKQLSEVINCGAAPSCSAGYENSKSYTIGFTSGISADGWISAGFEVQKSWSTGNQYTCYGGPHDNVCIWYNTAHTAYTVRNWLQNTCLGRPKTYSDNFVMKSPNKANRGGGMYCVIGTCRAQGDAYWDDSGRAGGP</sequence>
<dbReference type="OrthoDB" id="3641682at2759"/>
<evidence type="ECO:0000313" key="3">
    <source>
        <dbReference type="Proteomes" id="UP000813461"/>
    </source>
</evidence>
<dbReference type="EMBL" id="JAGMVJ010000016">
    <property type="protein sequence ID" value="KAH7079452.1"/>
    <property type="molecule type" value="Genomic_DNA"/>
</dbReference>